<reference evidence="2 3" key="1">
    <citation type="submission" date="2019-03" db="EMBL/GenBank/DDBJ databases">
        <title>First draft genome of Liparis tanakae, snailfish: a comprehensive survey of snailfish specific genes.</title>
        <authorList>
            <person name="Kim W."/>
            <person name="Song I."/>
            <person name="Jeong J.-H."/>
            <person name="Kim D."/>
            <person name="Kim S."/>
            <person name="Ryu S."/>
            <person name="Song J.Y."/>
            <person name="Lee S.K."/>
        </authorList>
    </citation>
    <scope>NUCLEOTIDE SEQUENCE [LARGE SCALE GENOMIC DNA]</scope>
    <source>
        <tissue evidence="2">Muscle</tissue>
    </source>
</reference>
<evidence type="ECO:0000256" key="1">
    <source>
        <dbReference type="SAM" id="MobiDB-lite"/>
    </source>
</evidence>
<dbReference type="AlphaFoldDB" id="A0A4Z2HNR0"/>
<name>A0A4Z2HNR0_9TELE</name>
<evidence type="ECO:0000313" key="2">
    <source>
        <dbReference type="EMBL" id="TNN66623.1"/>
    </source>
</evidence>
<sequence>MTYFKLQVWFLVRSRAVFPEVNLQAFDCRQTESNYEQQKLQNKLNKNLQQSGYNEQYKHQTDHNNSCYSHRDHQQANQCTAAEAEVLSQGAVGLLMGGNGDEGDMENKLGSVHTPSFFHPLPTTDDYSSPKSPEEGTAVLTSSSSCITLTLSAL</sequence>
<protein>
    <submittedName>
        <fullName evidence="2">Uncharacterized protein</fullName>
    </submittedName>
</protein>
<proteinExistence type="predicted"/>
<keyword evidence="3" id="KW-1185">Reference proteome</keyword>
<organism evidence="2 3">
    <name type="scientific">Liparis tanakae</name>
    <name type="common">Tanaka's snailfish</name>
    <dbReference type="NCBI Taxonomy" id="230148"/>
    <lineage>
        <taxon>Eukaryota</taxon>
        <taxon>Metazoa</taxon>
        <taxon>Chordata</taxon>
        <taxon>Craniata</taxon>
        <taxon>Vertebrata</taxon>
        <taxon>Euteleostomi</taxon>
        <taxon>Actinopterygii</taxon>
        <taxon>Neopterygii</taxon>
        <taxon>Teleostei</taxon>
        <taxon>Neoteleostei</taxon>
        <taxon>Acanthomorphata</taxon>
        <taxon>Eupercaria</taxon>
        <taxon>Perciformes</taxon>
        <taxon>Cottioidei</taxon>
        <taxon>Cottales</taxon>
        <taxon>Liparidae</taxon>
        <taxon>Liparis</taxon>
    </lineage>
</organism>
<dbReference type="EMBL" id="SRLO01000216">
    <property type="protein sequence ID" value="TNN66623.1"/>
    <property type="molecule type" value="Genomic_DNA"/>
</dbReference>
<comment type="caution">
    <text evidence="2">The sequence shown here is derived from an EMBL/GenBank/DDBJ whole genome shotgun (WGS) entry which is preliminary data.</text>
</comment>
<accession>A0A4Z2HNR0</accession>
<feature type="region of interest" description="Disordered" evidence="1">
    <location>
        <begin position="120"/>
        <end position="140"/>
    </location>
</feature>
<gene>
    <name evidence="2" type="ORF">EYF80_023157</name>
</gene>
<evidence type="ECO:0000313" key="3">
    <source>
        <dbReference type="Proteomes" id="UP000314294"/>
    </source>
</evidence>
<dbReference type="Proteomes" id="UP000314294">
    <property type="component" value="Unassembled WGS sequence"/>
</dbReference>